<evidence type="ECO:0000256" key="1">
    <source>
        <dbReference type="SAM" id="SignalP"/>
    </source>
</evidence>
<evidence type="ECO:0000313" key="3">
    <source>
        <dbReference type="EMBL" id="GGQ10143.1"/>
    </source>
</evidence>
<evidence type="ECO:0000313" key="4">
    <source>
        <dbReference type="Proteomes" id="UP000611554"/>
    </source>
</evidence>
<organism evidence="3 4">
    <name type="scientific">Streptosporangium pseudovulgare</name>
    <dbReference type="NCBI Taxonomy" id="35765"/>
    <lineage>
        <taxon>Bacteria</taxon>
        <taxon>Bacillati</taxon>
        <taxon>Actinomycetota</taxon>
        <taxon>Actinomycetes</taxon>
        <taxon>Streptosporangiales</taxon>
        <taxon>Streptosporangiaceae</taxon>
        <taxon>Streptosporangium</taxon>
    </lineage>
</organism>
<proteinExistence type="predicted"/>
<dbReference type="EMBL" id="BMQJ01000011">
    <property type="protein sequence ID" value="GGQ10143.1"/>
    <property type="molecule type" value="Genomic_DNA"/>
</dbReference>
<keyword evidence="3" id="KW-0449">Lipoprotein</keyword>
<reference evidence="4" key="1">
    <citation type="journal article" date="2019" name="Int. J. Syst. Evol. Microbiol.">
        <title>The Global Catalogue of Microorganisms (GCM) 10K type strain sequencing project: providing services to taxonomists for standard genome sequencing and annotation.</title>
        <authorList>
            <consortium name="The Broad Institute Genomics Platform"/>
            <consortium name="The Broad Institute Genome Sequencing Center for Infectious Disease"/>
            <person name="Wu L."/>
            <person name="Ma J."/>
        </authorList>
    </citation>
    <scope>NUCLEOTIDE SEQUENCE [LARGE SCALE GENOMIC DNA]</scope>
    <source>
        <strain evidence="4">JCM 3115</strain>
    </source>
</reference>
<feature type="chain" id="PRO_5047204687" evidence="1">
    <location>
        <begin position="24"/>
        <end position="231"/>
    </location>
</feature>
<feature type="signal peptide" evidence="1">
    <location>
        <begin position="1"/>
        <end position="23"/>
    </location>
</feature>
<dbReference type="InterPro" id="IPR025326">
    <property type="entry name" value="DUF4232"/>
</dbReference>
<gene>
    <name evidence="3" type="ORF">GCM10010140_45600</name>
</gene>
<keyword evidence="1" id="KW-0732">Signal</keyword>
<protein>
    <submittedName>
        <fullName evidence="3">Lipoprotein</fullName>
    </submittedName>
</protein>
<dbReference type="Pfam" id="PF14016">
    <property type="entry name" value="DUF4232"/>
    <property type="match status" value="1"/>
</dbReference>
<dbReference type="RefSeq" id="WP_189248470.1">
    <property type="nucleotide sequence ID" value="NZ_BMQJ01000011.1"/>
</dbReference>
<feature type="domain" description="DUF4232" evidence="2">
    <location>
        <begin position="99"/>
        <end position="224"/>
    </location>
</feature>
<evidence type="ECO:0000259" key="2">
    <source>
        <dbReference type="Pfam" id="PF14016"/>
    </source>
</evidence>
<comment type="caution">
    <text evidence="3">The sequence shown here is derived from an EMBL/GenBank/DDBJ whole genome shotgun (WGS) entry which is preliminary data.</text>
</comment>
<dbReference type="PROSITE" id="PS51257">
    <property type="entry name" value="PROKAR_LIPOPROTEIN"/>
    <property type="match status" value="1"/>
</dbReference>
<name>A0ABQ2R2C5_9ACTN</name>
<keyword evidence="4" id="KW-1185">Reference proteome</keyword>
<sequence>MRRSNGAGSLPAFSMMVAGVLMASVACGSVTPAQRSIPPAGNAAGDARPADAAPIATGSAVTAMTGDTAPATAGEARTAGAVPAAGAAALSGAAAPGRCRTGALSARVGRVDAGAGQRYAPLVLTNRSTRTCWVYGFPGLVTLDRNGDALRTRPRRENVRPQRVTLRPGASAHFRMHWTEVPSGRETTCPASARLMVIPPDETAYLTTPFSARVCGDGRIDLTPAAPGARL</sequence>
<dbReference type="Proteomes" id="UP000611554">
    <property type="component" value="Unassembled WGS sequence"/>
</dbReference>
<accession>A0ABQ2R2C5</accession>